<dbReference type="KEGG" id="tca:661142"/>
<dbReference type="GeneID" id="661142"/>
<dbReference type="SMR" id="Q3LB62"/>
<sequence length="122" mass="14118">MKIIILAVLIATAVAATYDVYPTKYDNVDIDAILHNKRLFDNYLQCLLKKGKCNEEAAILRDVIPDALITGCRKCNDHQKVSVEKVIRFLIKERNSDWQQLISVYDPKGEYQTQYAHYLEKI</sequence>
<reference evidence="4" key="5">
    <citation type="submission" date="2014-11" db="EMBL/GenBank/DDBJ databases">
        <title>Tools and pipelines for BioNano data: molecule assembly pipeline and FASTA super scaffolding tool.</title>
        <authorList>
            <person name="Shelton J.M."/>
            <person name="Herndon N."/>
            <person name="Coleman C."/>
            <person name="Lu N."/>
            <person name="Brown S.J."/>
        </authorList>
    </citation>
    <scope>NUCLEOTIDE SEQUENCE</scope>
    <source>
        <strain evidence="4">Georgia GA2</strain>
    </source>
</reference>
<dbReference type="EMBL" id="AJ973444">
    <property type="protein sequence ID" value="CAJ01491.1"/>
    <property type="molecule type" value="mRNA"/>
</dbReference>
<dbReference type="Proteomes" id="UP000007266">
    <property type="component" value="Linkage group 3"/>
</dbReference>
<dbReference type="InterPro" id="IPR036682">
    <property type="entry name" value="OS_D_A10/PebIII_sf"/>
</dbReference>
<dbReference type="EMBL" id="KQ971319">
    <property type="protein sequence ID" value="EFA01297.1"/>
    <property type="molecule type" value="Genomic_DNA"/>
</dbReference>
<dbReference type="RefSeq" id="NP_001039277.1">
    <property type="nucleotide sequence ID" value="NM_001045812.1"/>
</dbReference>
<keyword evidence="5" id="KW-1185">Reference proteome</keyword>
<dbReference type="SUPFAM" id="SSF100910">
    <property type="entry name" value="Chemosensory protein Csp2"/>
    <property type="match status" value="1"/>
</dbReference>
<reference evidence="3" key="1">
    <citation type="submission" date="2005-06" db="EMBL/GenBank/DDBJ databases">
        <title>Evolution and expression of a gene family with putative functions in insect chemoreception, revealed by genome and EST analysis.</title>
        <authorList>
            <person name="Kan Y.C."/>
            <person name="Antoniw J."/>
            <person name="Field L.M."/>
            <person name="Pickett J.A."/>
            <person name="Zhou J.J."/>
        </authorList>
    </citation>
    <scope>NUCLEOTIDE SEQUENCE</scope>
</reference>
<dbReference type="CTD" id="649024"/>
<reference evidence="4 5" key="3">
    <citation type="journal article" date="2008" name="Nature">
        <title>The genome of the model beetle and pest Tribolium castaneum.</title>
        <authorList>
            <consortium name="Tribolium Genome Sequencing Consortium"/>
            <person name="Richards S."/>
            <person name="Gibbs R.A."/>
            <person name="Weinstock G.M."/>
            <person name="Brown S.J."/>
            <person name="Denell R."/>
            <person name="Beeman R.W."/>
            <person name="Gibbs R."/>
            <person name="Beeman R.W."/>
            <person name="Brown S.J."/>
            <person name="Bucher G."/>
            <person name="Friedrich M."/>
            <person name="Grimmelikhuijzen C.J."/>
            <person name="Klingler M."/>
            <person name="Lorenzen M."/>
            <person name="Richards S."/>
            <person name="Roth S."/>
            <person name="Schroder R."/>
            <person name="Tautz D."/>
            <person name="Zdobnov E.M."/>
            <person name="Muzny D."/>
            <person name="Gibbs R.A."/>
            <person name="Weinstock G.M."/>
            <person name="Attaway T."/>
            <person name="Bell S."/>
            <person name="Buhay C.J."/>
            <person name="Chandrabose M.N."/>
            <person name="Chavez D."/>
            <person name="Clerk-Blankenburg K.P."/>
            <person name="Cree A."/>
            <person name="Dao M."/>
            <person name="Davis C."/>
            <person name="Chacko J."/>
            <person name="Dinh H."/>
            <person name="Dugan-Rocha S."/>
            <person name="Fowler G."/>
            <person name="Garner T.T."/>
            <person name="Garnes J."/>
            <person name="Gnirke A."/>
            <person name="Hawes A."/>
            <person name="Hernandez J."/>
            <person name="Hines S."/>
            <person name="Holder M."/>
            <person name="Hume J."/>
            <person name="Jhangiani S.N."/>
            <person name="Joshi V."/>
            <person name="Khan Z.M."/>
            <person name="Jackson L."/>
            <person name="Kovar C."/>
            <person name="Kowis A."/>
            <person name="Lee S."/>
            <person name="Lewis L.R."/>
            <person name="Margolis J."/>
            <person name="Morgan M."/>
            <person name="Nazareth L.V."/>
            <person name="Nguyen N."/>
            <person name="Okwuonu G."/>
            <person name="Parker D."/>
            <person name="Richards S."/>
            <person name="Ruiz S.J."/>
            <person name="Santibanez J."/>
            <person name="Savard J."/>
            <person name="Scherer S.E."/>
            <person name="Schneider B."/>
            <person name="Sodergren E."/>
            <person name="Tautz D."/>
            <person name="Vattahil S."/>
            <person name="Villasana D."/>
            <person name="White C.S."/>
            <person name="Wright R."/>
            <person name="Park Y."/>
            <person name="Beeman R.W."/>
            <person name="Lord J."/>
            <person name="Oppert B."/>
            <person name="Lorenzen M."/>
            <person name="Brown S."/>
            <person name="Wang L."/>
            <person name="Savard J."/>
            <person name="Tautz D."/>
            <person name="Richards S."/>
            <person name="Weinstock G."/>
            <person name="Gibbs R.A."/>
            <person name="Liu Y."/>
            <person name="Worley K."/>
            <person name="Weinstock G."/>
            <person name="Elsik C.G."/>
            <person name="Reese J.T."/>
            <person name="Elhaik E."/>
            <person name="Landan G."/>
            <person name="Graur D."/>
            <person name="Arensburger P."/>
            <person name="Atkinson P."/>
            <person name="Beeman R.W."/>
            <person name="Beidler J."/>
            <person name="Brown S.J."/>
            <person name="Demuth J.P."/>
            <person name="Drury D.W."/>
            <person name="Du Y.Z."/>
            <person name="Fujiwara H."/>
            <person name="Lorenzen M."/>
            <person name="Maselli V."/>
            <person name="Osanai M."/>
            <person name="Park Y."/>
            <person name="Robertson H.M."/>
            <person name="Tu Z."/>
            <person name="Wang J.J."/>
            <person name="Wang S."/>
            <person name="Richards S."/>
            <person name="Song H."/>
            <person name="Zhang L."/>
            <person name="Sodergren E."/>
            <person name="Werner D."/>
            <person name="Stanke M."/>
            <person name="Morgenstern B."/>
            <person name="Solovyev V."/>
            <person name="Kosarev P."/>
            <person name="Brown G."/>
            <person name="Chen H.C."/>
            <person name="Ermolaeva O."/>
            <person name="Hlavina W."/>
            <person name="Kapustin Y."/>
            <person name="Kiryutin B."/>
            <person name="Kitts P."/>
            <person name="Maglott D."/>
            <person name="Pruitt K."/>
            <person name="Sapojnikov V."/>
            <person name="Souvorov A."/>
            <person name="Mackey A.J."/>
            <person name="Waterhouse R.M."/>
            <person name="Wyder S."/>
            <person name="Zdobnov E.M."/>
            <person name="Zdobnov E.M."/>
            <person name="Wyder S."/>
            <person name="Kriventseva E.V."/>
            <person name="Kadowaki T."/>
            <person name="Bork P."/>
            <person name="Aranda M."/>
            <person name="Bao R."/>
            <person name="Beermann A."/>
            <person name="Berns N."/>
            <person name="Bolognesi R."/>
            <person name="Bonneton F."/>
            <person name="Bopp D."/>
            <person name="Brown S.J."/>
            <person name="Bucher G."/>
            <person name="Butts T."/>
            <person name="Chaumot A."/>
            <person name="Denell R.E."/>
            <person name="Ferrier D.E."/>
            <person name="Friedrich M."/>
            <person name="Gordon C.M."/>
            <person name="Jindra M."/>
            <person name="Klingler M."/>
            <person name="Lan Q."/>
            <person name="Lattorff H.M."/>
            <person name="Laudet V."/>
            <person name="von Levetsow C."/>
            <person name="Liu Z."/>
            <person name="Lutz R."/>
            <person name="Lynch J.A."/>
            <person name="da Fonseca R.N."/>
            <person name="Posnien N."/>
            <person name="Reuter R."/>
            <person name="Roth S."/>
            <person name="Savard J."/>
            <person name="Schinko J.B."/>
            <person name="Schmitt C."/>
            <person name="Schoppmeier M."/>
            <person name="Schroder R."/>
            <person name="Shippy T.D."/>
            <person name="Simonnet F."/>
            <person name="Marques-Souza H."/>
            <person name="Tautz D."/>
            <person name="Tomoyasu Y."/>
            <person name="Trauner J."/>
            <person name="Van der Zee M."/>
            <person name="Vervoort M."/>
            <person name="Wittkopp N."/>
            <person name="Wimmer E.A."/>
            <person name="Yang X."/>
            <person name="Jones A.K."/>
            <person name="Sattelle D.B."/>
            <person name="Ebert P.R."/>
            <person name="Nelson D."/>
            <person name="Scott J.G."/>
            <person name="Beeman R.W."/>
            <person name="Muthukrishnan S."/>
            <person name="Kramer K.J."/>
            <person name="Arakane Y."/>
            <person name="Beeman R.W."/>
            <person name="Zhu Q."/>
            <person name="Hogenkamp D."/>
            <person name="Dixit R."/>
            <person name="Oppert B."/>
            <person name="Jiang H."/>
            <person name="Zou Z."/>
            <person name="Marshall J."/>
            <person name="Elpidina E."/>
            <person name="Vinokurov K."/>
            <person name="Oppert C."/>
            <person name="Zou Z."/>
            <person name="Evans J."/>
            <person name="Lu Z."/>
            <person name="Zhao P."/>
            <person name="Sumathipala N."/>
            <person name="Altincicek B."/>
            <person name="Vilcinskas A."/>
            <person name="Williams M."/>
            <person name="Hultmark D."/>
            <person name="Hetru C."/>
            <person name="Jiang H."/>
            <person name="Grimmelikhuijzen C.J."/>
            <person name="Hauser F."/>
            <person name="Cazzamali G."/>
            <person name="Williamson M."/>
            <person name="Park Y."/>
            <person name="Li B."/>
            <person name="Tanaka Y."/>
            <person name="Predel R."/>
            <person name="Neupert S."/>
            <person name="Schachtner J."/>
            <person name="Verleyen P."/>
            <person name="Raible F."/>
            <person name="Bork P."/>
            <person name="Friedrich M."/>
            <person name="Walden K.K."/>
            <person name="Robertson H.M."/>
            <person name="Angeli S."/>
            <person name="Foret S."/>
            <person name="Bucher G."/>
            <person name="Schuetz S."/>
            <person name="Maleszka R."/>
            <person name="Wimmer E.A."/>
            <person name="Beeman R.W."/>
            <person name="Lorenzen M."/>
            <person name="Tomoyasu Y."/>
            <person name="Miller S.C."/>
            <person name="Grossmann D."/>
            <person name="Bucher G."/>
        </authorList>
    </citation>
    <scope>NUCLEOTIDE SEQUENCE [LARGE SCALE GENOMIC DNA]</scope>
    <source>
        <strain evidence="4 5">Georgia GA2</strain>
    </source>
</reference>
<organism evidence="3">
    <name type="scientific">Tribolium castaneum</name>
    <name type="common">Red flour beetle</name>
    <dbReference type="NCBI Taxonomy" id="7070"/>
    <lineage>
        <taxon>Eukaryota</taxon>
        <taxon>Metazoa</taxon>
        <taxon>Ecdysozoa</taxon>
        <taxon>Arthropoda</taxon>
        <taxon>Hexapoda</taxon>
        <taxon>Insecta</taxon>
        <taxon>Pterygota</taxon>
        <taxon>Neoptera</taxon>
        <taxon>Endopterygota</taxon>
        <taxon>Coleoptera</taxon>
        <taxon>Polyphaga</taxon>
        <taxon>Cucujiformia</taxon>
        <taxon>Tenebrionidae</taxon>
        <taxon>Tenebrionidae incertae sedis</taxon>
        <taxon>Tribolium</taxon>
    </lineage>
</organism>
<dbReference type="InParanoid" id="Q3LB62"/>
<dbReference type="OMA" id="CNEEAAI"/>
<dbReference type="EMBL" id="DQ855489">
    <property type="protein sequence ID" value="ABH88176.1"/>
    <property type="molecule type" value="mRNA"/>
</dbReference>
<dbReference type="InterPro" id="IPR005055">
    <property type="entry name" value="A10/PebIII"/>
</dbReference>
<dbReference type="Pfam" id="PF03392">
    <property type="entry name" value="OS-D"/>
    <property type="match status" value="1"/>
</dbReference>
<reference evidence="4 5" key="4">
    <citation type="journal article" date="2010" name="Nucleic Acids Res.">
        <title>BeetleBase in 2010: revisions to provide comprehensive genomic information for Tribolium castaneum.</title>
        <authorList>
            <person name="Kim H.S."/>
            <person name="Murphy T."/>
            <person name="Xia J."/>
            <person name="Caragea D."/>
            <person name="Park Y."/>
            <person name="Beeman R.W."/>
            <person name="Lorenzen M.D."/>
            <person name="Butcher S."/>
            <person name="Manak J.R."/>
            <person name="Brown S.J."/>
        </authorList>
    </citation>
    <scope>GENOME REANNOTATION</scope>
    <source>
        <strain evidence="4 5">Georgia GA2</strain>
    </source>
</reference>
<keyword evidence="1" id="KW-0732">Signal</keyword>
<gene>
    <name evidence="4" type="primary">TcCSP3A</name>
    <name evidence="4" type="ORF">TcasGA2_TC003085</name>
</gene>
<evidence type="ECO:0000313" key="5">
    <source>
        <dbReference type="Proteomes" id="UP000007266"/>
    </source>
</evidence>
<evidence type="ECO:0000313" key="3">
    <source>
        <dbReference type="EMBL" id="CAJ01491.1"/>
    </source>
</evidence>
<name>Q3LB62_TRICA</name>
<evidence type="ECO:0000256" key="1">
    <source>
        <dbReference type="SAM" id="SignalP"/>
    </source>
</evidence>
<evidence type="ECO:0000313" key="4">
    <source>
        <dbReference type="EMBL" id="EFA01297.1"/>
    </source>
</evidence>
<dbReference type="PANTHER" id="PTHR11257">
    <property type="entry name" value="CHEMOSENSORY PROTEIN-RELATED"/>
    <property type="match status" value="1"/>
</dbReference>
<dbReference type="Gene3D" id="1.10.2080.10">
    <property type="entry name" value="Insect odorant-binding protein A10/Ejaculatory bulb-specific protein 3"/>
    <property type="match status" value="1"/>
</dbReference>
<accession>Q3LB62</accession>
<dbReference type="OrthoDB" id="10028801at2759"/>
<reference evidence="2" key="2">
    <citation type="journal article" date="2007" name="Insect Biochem. Mol. Biol.">
        <title>Chemosensory proteins in the honey bee: Insights from the annotated genome, comparative analyses and expressional profiling.</title>
        <authorList>
            <person name="Foret S."/>
            <person name="Wanner K.W."/>
            <person name="Maleszka R."/>
        </authorList>
    </citation>
    <scope>NUCLEOTIDE SEQUENCE</scope>
</reference>
<dbReference type="STRING" id="7070.Q3LB62"/>
<dbReference type="AlphaFoldDB" id="Q3LB62"/>
<evidence type="ECO:0000313" key="2">
    <source>
        <dbReference type="EMBL" id="ABH88176.1"/>
    </source>
</evidence>
<feature type="signal peptide" evidence="1">
    <location>
        <begin position="1"/>
        <end position="15"/>
    </location>
</feature>
<protein>
    <submittedName>
        <fullName evidence="2 4">Chemosensory protein 2</fullName>
    </submittedName>
</protein>
<dbReference type="HOGENOM" id="CLU_126727_0_0_1"/>
<proteinExistence type="evidence at transcript level"/>
<feature type="chain" id="PRO_5011946442" evidence="1">
    <location>
        <begin position="16"/>
        <end position="122"/>
    </location>
</feature>
<dbReference type="PANTHER" id="PTHR11257:SF12">
    <property type="entry name" value="EJACULATORY BULB-SPECIFIC PROTEIN 3-RELATED"/>
    <property type="match status" value="1"/>
</dbReference>